<dbReference type="GO" id="GO:0006508">
    <property type="term" value="P:proteolysis"/>
    <property type="evidence" value="ECO:0007669"/>
    <property type="project" value="UniProtKB-UniRule"/>
</dbReference>
<dbReference type="NCBIfam" id="TIGR01441">
    <property type="entry name" value="GPR"/>
    <property type="match status" value="1"/>
</dbReference>
<dbReference type="InterPro" id="IPR005080">
    <property type="entry name" value="Peptidase_A25"/>
</dbReference>
<comment type="catalytic activity">
    <reaction evidence="4">
        <text>Endopeptidase action with P4 Glu or Asp, P1 preferably Glu &gt; Asp, P1' hydrophobic and P2' Ala.</text>
        <dbReference type="EC" id="3.4.24.78"/>
    </reaction>
</comment>
<name>A0A7C8LEM1_9FIRM</name>
<evidence type="ECO:0000313" key="6">
    <source>
        <dbReference type="Proteomes" id="UP000483018"/>
    </source>
</evidence>
<dbReference type="InterPro" id="IPR023430">
    <property type="entry name" value="Pept_HybD-like_dom_sf"/>
</dbReference>
<dbReference type="GO" id="GO:0004222">
    <property type="term" value="F:metalloendopeptidase activity"/>
    <property type="evidence" value="ECO:0007669"/>
    <property type="project" value="UniProtKB-UniRule"/>
</dbReference>
<comment type="function">
    <text evidence="4">Initiates the rapid degradation of small, acid-soluble proteins during spore germination.</text>
</comment>
<evidence type="ECO:0000256" key="4">
    <source>
        <dbReference type="HAMAP-Rule" id="MF_00626"/>
    </source>
</evidence>
<evidence type="ECO:0000256" key="3">
    <source>
        <dbReference type="ARBA" id="ARBA00023145"/>
    </source>
</evidence>
<feature type="propeptide" id="PRO_5029054870" evidence="4">
    <location>
        <begin position="1"/>
        <end position="13"/>
    </location>
</feature>
<keyword evidence="3 4" id="KW-0865">Zymogen</keyword>
<evidence type="ECO:0000256" key="1">
    <source>
        <dbReference type="ARBA" id="ARBA00022670"/>
    </source>
</evidence>
<dbReference type="Pfam" id="PF03418">
    <property type="entry name" value="Peptidase_A25"/>
    <property type="match status" value="1"/>
</dbReference>
<comment type="caution">
    <text evidence="5">The sequence shown here is derived from an EMBL/GenBank/DDBJ whole genome shotgun (WGS) entry which is preliminary data.</text>
</comment>
<dbReference type="OrthoDB" id="9777293at2"/>
<organism evidence="5 6">
    <name type="scientific">Defluviitalea raffinosedens</name>
    <dbReference type="NCBI Taxonomy" id="1450156"/>
    <lineage>
        <taxon>Bacteria</taxon>
        <taxon>Bacillati</taxon>
        <taxon>Bacillota</taxon>
        <taxon>Clostridia</taxon>
        <taxon>Lachnospirales</taxon>
        <taxon>Defluviitaleaceae</taxon>
        <taxon>Defluviitalea</taxon>
    </lineage>
</organism>
<comment type="subunit">
    <text evidence="4">Homotetramer.</text>
</comment>
<reference evidence="5 6" key="1">
    <citation type="submission" date="2019-12" db="EMBL/GenBank/DDBJ databases">
        <title>Defluviitalea raffinosedens, isolated from a biogas fermenter, genome sequencing and characterization.</title>
        <authorList>
            <person name="Rettenmaier R."/>
            <person name="Schneider M."/>
            <person name="Neuhaus K."/>
            <person name="Liebl W."/>
            <person name="Zverlov V."/>
        </authorList>
    </citation>
    <scope>NUCLEOTIDE SEQUENCE [LARGE SCALE GENOMIC DNA]</scope>
    <source>
        <strain evidence="5 6">249c-K6</strain>
    </source>
</reference>
<dbReference type="Proteomes" id="UP000483018">
    <property type="component" value="Unassembled WGS sequence"/>
</dbReference>
<gene>
    <name evidence="4" type="primary">gpr</name>
    <name evidence="5" type="ORF">GND95_02285</name>
</gene>
<feature type="chain" id="PRO_5029054869" description="Germination protease" evidence="4">
    <location>
        <begin position="14"/>
        <end position="334"/>
    </location>
</feature>
<keyword evidence="6" id="KW-1185">Reference proteome</keyword>
<proteinExistence type="inferred from homology"/>
<dbReference type="HAMAP" id="MF_00626">
    <property type="entry name" value="Germination_prot"/>
    <property type="match status" value="1"/>
</dbReference>
<keyword evidence="1 4" id="KW-0645">Protease</keyword>
<keyword evidence="2 4" id="KW-0378">Hydrolase</keyword>
<dbReference type="PIRSF" id="PIRSF019549">
    <property type="entry name" value="Peptidase_A25"/>
    <property type="match status" value="1"/>
</dbReference>
<dbReference type="EMBL" id="WSLF01000001">
    <property type="protein sequence ID" value="KAE9637281.1"/>
    <property type="molecule type" value="Genomic_DNA"/>
</dbReference>
<evidence type="ECO:0000313" key="5">
    <source>
        <dbReference type="EMBL" id="KAE9637281.1"/>
    </source>
</evidence>
<dbReference type="EC" id="3.4.24.78" evidence="4"/>
<dbReference type="GO" id="GO:0009847">
    <property type="term" value="P:spore germination"/>
    <property type="evidence" value="ECO:0007669"/>
    <property type="project" value="UniProtKB-UniRule"/>
</dbReference>
<evidence type="ECO:0000256" key="2">
    <source>
        <dbReference type="ARBA" id="ARBA00022801"/>
    </source>
</evidence>
<dbReference type="Gene3D" id="3.40.50.1450">
    <property type="entry name" value="HybD-like"/>
    <property type="match status" value="1"/>
</dbReference>
<comment type="similarity">
    <text evidence="4">Belongs to the peptidase A25 family.</text>
</comment>
<dbReference type="AlphaFoldDB" id="A0A7C8LEM1"/>
<sequence length="334" mass="37046">MMKDDFHFSIRTDLAIETREMVRKEQDVEVPGVKVTVEEQKDKEITVTWVEIMNEEGANQMGKPIGNYVTVESPLMKENDVEAHEEIIRVLAKQLVKIKKLKEDAVILVVGLGNWNVTPDALGPKVVSRIMVTRHLLAHVPEQIDESVRPVSAIAPGVMGLTGIETSEIVEGVVEKVKPDLVIAIDALASRKTSRVNATIQIADTGVHPGSGVGNKRKGLTEETLGVPVIAIGVPTVVDAATLVNDTIDHIIDAMINEYESSNKESDFYKMLQRLNEQEKYQLIREILNPYVGDLFVTPKEIDAVIDRLAYIISNAINIAFHPGIDLKDINRYK</sequence>
<comment type="PTM">
    <text evidence="4">Autoproteolytically processed. The inactive tetrameric zymogen termed p46 autoprocesses to a smaller form termed p41, which is active only during spore germination.</text>
</comment>
<dbReference type="SUPFAM" id="SSF53163">
    <property type="entry name" value="HybD-like"/>
    <property type="match status" value="1"/>
</dbReference>
<accession>A0A7C8LEM1</accession>
<protein>
    <recommendedName>
        <fullName evidence="4">Germination protease</fullName>
        <ecNumber evidence="4">3.4.24.78</ecNumber>
    </recommendedName>
    <alternativeName>
        <fullName evidence="4">GPR endopeptidase</fullName>
    </alternativeName>
    <alternativeName>
        <fullName evidence="4">Germination proteinase</fullName>
    </alternativeName>
    <alternativeName>
        <fullName evidence="4">Spore protease</fullName>
    </alternativeName>
</protein>